<evidence type="ECO:0000256" key="3">
    <source>
        <dbReference type="ARBA" id="ARBA00022801"/>
    </source>
</evidence>
<dbReference type="PANTHER" id="PTHR11668">
    <property type="entry name" value="SERINE/THREONINE PROTEIN PHOSPHATASE"/>
    <property type="match status" value="1"/>
</dbReference>
<evidence type="ECO:0000256" key="2">
    <source>
        <dbReference type="ARBA" id="ARBA00022723"/>
    </source>
</evidence>
<keyword evidence="2" id="KW-0479">Metal-binding</keyword>
<dbReference type="PRINTS" id="PR00114">
    <property type="entry name" value="STPHPHTASE"/>
</dbReference>
<dbReference type="Pfam" id="PF16891">
    <property type="entry name" value="STPPase_N"/>
    <property type="match status" value="1"/>
</dbReference>
<evidence type="ECO:0000313" key="9">
    <source>
        <dbReference type="Proteomes" id="UP000187455"/>
    </source>
</evidence>
<feature type="region of interest" description="Disordered" evidence="6">
    <location>
        <begin position="1"/>
        <end position="47"/>
    </location>
</feature>
<evidence type="ECO:0000256" key="6">
    <source>
        <dbReference type="SAM" id="MobiDB-lite"/>
    </source>
</evidence>
<proteinExistence type="predicted"/>
<dbReference type="InterPro" id="IPR004843">
    <property type="entry name" value="Calcineurin-like_PHP"/>
</dbReference>
<dbReference type="PANTHER" id="PTHR11668:SF484">
    <property type="entry name" value="SERINE_THREONINE-PROTEIN PHOSPHATASE PP-Z1-RELATED"/>
    <property type="match status" value="1"/>
</dbReference>
<feature type="compositionally biased region" description="Pro residues" evidence="6">
    <location>
        <begin position="333"/>
        <end position="345"/>
    </location>
</feature>
<keyword evidence="3" id="KW-0378">Hydrolase</keyword>
<evidence type="ECO:0000256" key="5">
    <source>
        <dbReference type="ARBA" id="ARBA00023211"/>
    </source>
</evidence>
<dbReference type="OrthoDB" id="1930084at2759"/>
<dbReference type="GO" id="GO:0046872">
    <property type="term" value="F:metal ion binding"/>
    <property type="evidence" value="ECO:0007669"/>
    <property type="project" value="UniProtKB-KW"/>
</dbReference>
<sequence>MLLLSSFKSKKKKKTVASEALQSVNPEKSYSEPPKDPILTNKDDVIPTKRHSLDSIRRRNSGGSMDLASGSNDLKLRKFYTRVDGDLSSRKSMPAKSFGDLARDLKALAVSPTPPAPVAAPSPSSNGIELTSYYPIPNKANLAIITHPQKQSKQYNIDEFIFKLLESGFSGKNKKQVVLSDSEIEAVIFASREIFMAQPNLLELESPLKVVGDIHGQYTDLIRLFDKCGYPPQHNYLFLGDYVDRGRQSLETILLLLCYKIKYPNNFFLTRGNHECASVTKVYGFYDECKRRCSNKIYKNFIDLFNTLPAAALISGKIFCVHGGLSPLLMKPPPPDASAPVPVPTPAATSEEDEDADAPLPRYLDDTNGLGIINDIKRPLDTTDNPLLVDLLWSDPSSTVLDGWEENERGVSFAFNESVVEEFVTLHNLDLVVRAHMVVEDGYEFFADRKLVTIFSAPNYCGEFDNSAAVVNISSDLLCSFEILKPSIDNLLNVMARAEANFWARHKKSQ</sequence>
<comment type="caution">
    <text evidence="8">The sequence shown here is derived from an EMBL/GenBank/DDBJ whole genome shotgun (WGS) entry which is preliminary data.</text>
</comment>
<keyword evidence="4" id="KW-0904">Protein phosphatase</keyword>
<feature type="region of interest" description="Disordered" evidence="6">
    <location>
        <begin position="333"/>
        <end position="359"/>
    </location>
</feature>
<dbReference type="InterPro" id="IPR006186">
    <property type="entry name" value="Ser/Thr-sp_prot-phosphatase"/>
</dbReference>
<dbReference type="EMBL" id="LSSL01003779">
    <property type="protein sequence ID" value="OLY80100.1"/>
    <property type="molecule type" value="Genomic_DNA"/>
</dbReference>
<dbReference type="GO" id="GO:0005634">
    <property type="term" value="C:nucleus"/>
    <property type="evidence" value="ECO:0007669"/>
    <property type="project" value="TreeGrafter"/>
</dbReference>
<dbReference type="SUPFAM" id="SSF56300">
    <property type="entry name" value="Metallo-dependent phosphatases"/>
    <property type="match status" value="1"/>
</dbReference>
<dbReference type="GO" id="GO:0005737">
    <property type="term" value="C:cytoplasm"/>
    <property type="evidence" value="ECO:0007669"/>
    <property type="project" value="TreeGrafter"/>
</dbReference>
<keyword evidence="9" id="KW-1185">Reference proteome</keyword>
<dbReference type="EC" id="3.1.3.16" evidence="1"/>
<evidence type="ECO:0000313" key="8">
    <source>
        <dbReference type="EMBL" id="OLY80100.1"/>
    </source>
</evidence>
<protein>
    <recommendedName>
        <fullName evidence="1">protein-serine/threonine phosphatase</fullName>
        <ecNumber evidence="1">3.1.3.16</ecNumber>
    </recommendedName>
</protein>
<dbReference type="InterPro" id="IPR029052">
    <property type="entry name" value="Metallo-depent_PP-like"/>
</dbReference>
<feature type="compositionally biased region" description="Basic and acidic residues" evidence="6">
    <location>
        <begin position="29"/>
        <end position="47"/>
    </location>
</feature>
<dbReference type="SMART" id="SM00156">
    <property type="entry name" value="PP2Ac"/>
    <property type="match status" value="1"/>
</dbReference>
<dbReference type="STRING" id="133383.A0A1R0GT79"/>
<gene>
    <name evidence="8" type="ORF">AYI68_g5812</name>
</gene>
<feature type="domain" description="Serine/threonine specific protein phosphatases" evidence="7">
    <location>
        <begin position="179"/>
        <end position="488"/>
    </location>
</feature>
<dbReference type="InterPro" id="IPR050341">
    <property type="entry name" value="PP1_catalytic_subunit"/>
</dbReference>
<name>A0A1R0GT79_9FUNG</name>
<dbReference type="GO" id="GO:0004722">
    <property type="term" value="F:protein serine/threonine phosphatase activity"/>
    <property type="evidence" value="ECO:0007669"/>
    <property type="project" value="UniProtKB-EC"/>
</dbReference>
<reference evidence="8 9" key="1">
    <citation type="journal article" date="2016" name="Mol. Biol. Evol.">
        <title>Genome-Wide Survey of Gut Fungi (Harpellales) Reveals the First Horizontally Transferred Ubiquitin Gene from a Mosquito Host.</title>
        <authorList>
            <person name="Wang Y."/>
            <person name="White M.M."/>
            <person name="Kvist S."/>
            <person name="Moncalvo J.M."/>
        </authorList>
    </citation>
    <scope>NUCLEOTIDE SEQUENCE [LARGE SCALE GENOMIC DNA]</scope>
    <source>
        <strain evidence="8 9">ALG-7-W6</strain>
    </source>
</reference>
<dbReference type="AlphaFoldDB" id="A0A1R0GT79"/>
<dbReference type="InterPro" id="IPR031675">
    <property type="entry name" value="STPPase_N"/>
</dbReference>
<evidence type="ECO:0000256" key="1">
    <source>
        <dbReference type="ARBA" id="ARBA00013081"/>
    </source>
</evidence>
<dbReference type="Gene3D" id="3.60.21.10">
    <property type="match status" value="1"/>
</dbReference>
<dbReference type="Pfam" id="PF00149">
    <property type="entry name" value="Metallophos"/>
    <property type="match status" value="1"/>
</dbReference>
<dbReference type="Proteomes" id="UP000187455">
    <property type="component" value="Unassembled WGS sequence"/>
</dbReference>
<evidence type="ECO:0000259" key="7">
    <source>
        <dbReference type="SMART" id="SM00156"/>
    </source>
</evidence>
<keyword evidence="5" id="KW-0464">Manganese</keyword>
<accession>A0A1R0GT79</accession>
<organism evidence="8 9">
    <name type="scientific">Smittium mucronatum</name>
    <dbReference type="NCBI Taxonomy" id="133383"/>
    <lineage>
        <taxon>Eukaryota</taxon>
        <taxon>Fungi</taxon>
        <taxon>Fungi incertae sedis</taxon>
        <taxon>Zoopagomycota</taxon>
        <taxon>Kickxellomycotina</taxon>
        <taxon>Harpellomycetes</taxon>
        <taxon>Harpellales</taxon>
        <taxon>Legeriomycetaceae</taxon>
        <taxon>Smittium</taxon>
    </lineage>
</organism>
<evidence type="ECO:0000256" key="4">
    <source>
        <dbReference type="ARBA" id="ARBA00022912"/>
    </source>
</evidence>